<reference evidence="2 3" key="1">
    <citation type="submission" date="2021-03" db="EMBL/GenBank/DDBJ databases">
        <title>novel species in genus Cellulomonas.</title>
        <authorList>
            <person name="Zhang G."/>
        </authorList>
    </citation>
    <scope>NUCLEOTIDE SEQUENCE [LARGE SCALE GENOMIC DNA]</scope>
    <source>
        <strain evidence="3">zg-ZUI188</strain>
    </source>
</reference>
<comment type="caution">
    <text evidence="2">The sequence shown here is derived from an EMBL/GenBank/DDBJ whole genome shotgun (WGS) entry which is preliminary data.</text>
</comment>
<name>A0ABS3SK38_9CELL</name>
<organism evidence="2 3">
    <name type="scientific">Cellulomonas fengjieae</name>
    <dbReference type="NCBI Taxonomy" id="2819978"/>
    <lineage>
        <taxon>Bacteria</taxon>
        <taxon>Bacillati</taxon>
        <taxon>Actinomycetota</taxon>
        <taxon>Actinomycetes</taxon>
        <taxon>Micrococcales</taxon>
        <taxon>Cellulomonadaceae</taxon>
        <taxon>Cellulomonas</taxon>
    </lineage>
</organism>
<accession>A0ABS3SK38</accession>
<evidence type="ECO:0000313" key="3">
    <source>
        <dbReference type="Proteomes" id="UP000678317"/>
    </source>
</evidence>
<keyword evidence="3" id="KW-1185">Reference proteome</keyword>
<protein>
    <submittedName>
        <fullName evidence="2">Uncharacterized protein</fullName>
    </submittedName>
</protein>
<dbReference type="RefSeq" id="WP_208289769.1">
    <property type="nucleotide sequence ID" value="NZ_CP074404.1"/>
</dbReference>
<evidence type="ECO:0000256" key="1">
    <source>
        <dbReference type="SAM" id="MobiDB-lite"/>
    </source>
</evidence>
<dbReference type="Proteomes" id="UP000678317">
    <property type="component" value="Unassembled WGS sequence"/>
</dbReference>
<sequence length="141" mass="14492">MPDLLFDLADGAAADSFFFRGLGAEHAVPLLAALDPDVLDARAGPGPSLGAALRAAAAHPGVVLLTGHVIGPSREDERLTVDGLVVSGDPVLDGLGEADVARAWDRVVALGIDDALAPPDELRPPSSNEPDGASGWTVWWD</sequence>
<feature type="region of interest" description="Disordered" evidence="1">
    <location>
        <begin position="117"/>
        <end position="141"/>
    </location>
</feature>
<gene>
    <name evidence="2" type="ORF">J4035_11885</name>
</gene>
<proteinExistence type="predicted"/>
<dbReference type="EMBL" id="JAGFBM010000006">
    <property type="protein sequence ID" value="MBO3085340.1"/>
    <property type="molecule type" value="Genomic_DNA"/>
</dbReference>
<evidence type="ECO:0000313" key="2">
    <source>
        <dbReference type="EMBL" id="MBO3085340.1"/>
    </source>
</evidence>